<dbReference type="AlphaFoldDB" id="A0A834GLV4"/>
<reference evidence="2" key="1">
    <citation type="submission" date="2019-11" db="EMBL/GenBank/DDBJ databases">
        <authorList>
            <person name="Liu Y."/>
            <person name="Hou J."/>
            <person name="Li T.-Q."/>
            <person name="Guan C.-H."/>
            <person name="Wu X."/>
            <person name="Wu H.-Z."/>
            <person name="Ling F."/>
            <person name="Zhang R."/>
            <person name="Shi X.-G."/>
            <person name="Ren J.-P."/>
            <person name="Chen E.-F."/>
            <person name="Sun J.-M."/>
        </authorList>
    </citation>
    <scope>NUCLEOTIDE SEQUENCE</scope>
    <source>
        <strain evidence="2">Adult_tree_wgs_1</strain>
        <tissue evidence="2">Leaves</tissue>
    </source>
</reference>
<evidence type="ECO:0008006" key="4">
    <source>
        <dbReference type="Google" id="ProtNLM"/>
    </source>
</evidence>
<proteinExistence type="predicted"/>
<accession>A0A834GLV4</accession>
<keyword evidence="3" id="KW-1185">Reference proteome</keyword>
<sequence length="132" mass="13868">MGIKFEKVFFLVIVLVASQLFISLADESSFNGRITFSNASVNEGLVEQEGKADQWYLSHARKLREHFRFLKGGRGGGGRGFSGGTSMKMSGSGGGGGGGGTAGQKSAAFNAEVPTLLLPCMSLVVLTLIHLI</sequence>
<dbReference type="OrthoDB" id="1708905at2759"/>
<name>A0A834GLV4_RHOSS</name>
<gene>
    <name evidence="2" type="ORF">RHSIM_Rhsim07G0185400</name>
</gene>
<evidence type="ECO:0000313" key="2">
    <source>
        <dbReference type="EMBL" id="KAF7138088.1"/>
    </source>
</evidence>
<organism evidence="2 3">
    <name type="scientific">Rhododendron simsii</name>
    <name type="common">Sims's rhododendron</name>
    <dbReference type="NCBI Taxonomy" id="118357"/>
    <lineage>
        <taxon>Eukaryota</taxon>
        <taxon>Viridiplantae</taxon>
        <taxon>Streptophyta</taxon>
        <taxon>Embryophyta</taxon>
        <taxon>Tracheophyta</taxon>
        <taxon>Spermatophyta</taxon>
        <taxon>Magnoliopsida</taxon>
        <taxon>eudicotyledons</taxon>
        <taxon>Gunneridae</taxon>
        <taxon>Pentapetalae</taxon>
        <taxon>asterids</taxon>
        <taxon>Ericales</taxon>
        <taxon>Ericaceae</taxon>
        <taxon>Ericoideae</taxon>
        <taxon>Rhodoreae</taxon>
        <taxon>Rhododendron</taxon>
    </lineage>
</organism>
<feature type="signal peptide" evidence="1">
    <location>
        <begin position="1"/>
        <end position="25"/>
    </location>
</feature>
<evidence type="ECO:0000256" key="1">
    <source>
        <dbReference type="SAM" id="SignalP"/>
    </source>
</evidence>
<comment type="caution">
    <text evidence="2">The sequence shown here is derived from an EMBL/GenBank/DDBJ whole genome shotgun (WGS) entry which is preliminary data.</text>
</comment>
<evidence type="ECO:0000313" key="3">
    <source>
        <dbReference type="Proteomes" id="UP000626092"/>
    </source>
</evidence>
<protein>
    <recommendedName>
        <fullName evidence="4">Glycine-rich protein</fullName>
    </recommendedName>
</protein>
<feature type="chain" id="PRO_5032457381" description="Glycine-rich protein" evidence="1">
    <location>
        <begin position="26"/>
        <end position="132"/>
    </location>
</feature>
<dbReference type="EMBL" id="WJXA01000007">
    <property type="protein sequence ID" value="KAF7138088.1"/>
    <property type="molecule type" value="Genomic_DNA"/>
</dbReference>
<dbReference type="Proteomes" id="UP000626092">
    <property type="component" value="Unassembled WGS sequence"/>
</dbReference>
<keyword evidence="1" id="KW-0732">Signal</keyword>